<dbReference type="Proteomes" id="UP000178735">
    <property type="component" value="Unassembled WGS sequence"/>
</dbReference>
<keyword evidence="4" id="KW-0560">Oxidoreductase</keyword>
<dbReference type="GO" id="GO:0046429">
    <property type="term" value="F:4-hydroxy-3-methylbut-2-en-1-yl diphosphate synthase activity (ferredoxin)"/>
    <property type="evidence" value="ECO:0007669"/>
    <property type="project" value="InterPro"/>
</dbReference>
<protein>
    <submittedName>
        <fullName evidence="9">4-hydroxy-3-methylbut-2-en-1-yl diphosphate synthase</fullName>
    </submittedName>
</protein>
<evidence type="ECO:0000256" key="1">
    <source>
        <dbReference type="ARBA" id="ARBA00001966"/>
    </source>
</evidence>
<dbReference type="PANTHER" id="PTHR30454">
    <property type="entry name" value="4-HYDROXY-3-METHYLBUT-2-EN-1-YL DIPHOSPHATE SYNTHASE"/>
    <property type="match status" value="1"/>
</dbReference>
<dbReference type="PANTHER" id="PTHR30454:SF0">
    <property type="entry name" value="4-HYDROXY-3-METHYLBUT-2-EN-1-YL DIPHOSPHATE SYNTHASE (FERREDOXIN), CHLOROPLASTIC"/>
    <property type="match status" value="1"/>
</dbReference>
<feature type="domain" description="IspG TIM-barrel" evidence="8">
    <location>
        <begin position="7"/>
        <end position="247"/>
    </location>
</feature>
<dbReference type="STRING" id="1817813.A2008_06005"/>
<evidence type="ECO:0000256" key="5">
    <source>
        <dbReference type="ARBA" id="ARBA00023004"/>
    </source>
</evidence>
<dbReference type="SUPFAM" id="SSF51717">
    <property type="entry name" value="Dihydropteroate synthetase-like"/>
    <property type="match status" value="1"/>
</dbReference>
<dbReference type="Pfam" id="PF04551">
    <property type="entry name" value="GcpE"/>
    <property type="match status" value="1"/>
</dbReference>
<evidence type="ECO:0000256" key="4">
    <source>
        <dbReference type="ARBA" id="ARBA00023002"/>
    </source>
</evidence>
<evidence type="ECO:0000256" key="3">
    <source>
        <dbReference type="ARBA" id="ARBA00022723"/>
    </source>
</evidence>
<sequence>MLNRKATRAVKIGGITIGGGAAIAVQSMCTKDTEDFRAVAEEIKRLEDAGCDIVRVGVLNEAAARAIGRIKSAIRIPLVADIHFDYRLALISIAEGVDKLRLNPGNIKNKDHIAEIAAAAKKNGIPIRIGVNSGSAPREIMHKYENRVCADLLVEAARWEIKLLEELNFTDILISLKASSPAITIESYRKMSELCDYPLHLGVTEAGVAATGEIRSAIGIGALLYEGIGDTFRVSLTDDPVKEIYAAKKILAALRL</sequence>
<comment type="caution">
    <text evidence="9">The sequence shown here is derived from an EMBL/GenBank/DDBJ whole genome shotgun (WGS) entry which is preliminary data.</text>
</comment>
<keyword evidence="7" id="KW-0414">Isoprene biosynthesis</keyword>
<keyword evidence="5" id="KW-0408">Iron</keyword>
<proteinExistence type="predicted"/>
<evidence type="ECO:0000313" key="10">
    <source>
        <dbReference type="Proteomes" id="UP000178735"/>
    </source>
</evidence>
<evidence type="ECO:0000256" key="7">
    <source>
        <dbReference type="ARBA" id="ARBA00023229"/>
    </source>
</evidence>
<keyword evidence="2" id="KW-0004">4Fe-4S</keyword>
<dbReference type="GO" id="GO:0046872">
    <property type="term" value="F:metal ion binding"/>
    <property type="evidence" value="ECO:0007669"/>
    <property type="project" value="UniProtKB-KW"/>
</dbReference>
<evidence type="ECO:0000259" key="8">
    <source>
        <dbReference type="Pfam" id="PF04551"/>
    </source>
</evidence>
<evidence type="ECO:0000256" key="6">
    <source>
        <dbReference type="ARBA" id="ARBA00023014"/>
    </source>
</evidence>
<dbReference type="InterPro" id="IPR004588">
    <property type="entry name" value="IspG_bac-typ"/>
</dbReference>
<accession>A0A1F7WG40</accession>
<dbReference type="GO" id="GO:0016114">
    <property type="term" value="P:terpenoid biosynthetic process"/>
    <property type="evidence" value="ECO:0007669"/>
    <property type="project" value="InterPro"/>
</dbReference>
<dbReference type="Gene3D" id="3.20.20.20">
    <property type="entry name" value="Dihydropteroate synthase-like"/>
    <property type="match status" value="1"/>
</dbReference>
<dbReference type="NCBIfam" id="TIGR00612">
    <property type="entry name" value="ispG_gcpE"/>
    <property type="match status" value="1"/>
</dbReference>
<evidence type="ECO:0000313" key="9">
    <source>
        <dbReference type="EMBL" id="OGM01802.1"/>
    </source>
</evidence>
<dbReference type="GO" id="GO:0019288">
    <property type="term" value="P:isopentenyl diphosphate biosynthetic process, methylerythritol 4-phosphate pathway"/>
    <property type="evidence" value="ECO:0007669"/>
    <property type="project" value="TreeGrafter"/>
</dbReference>
<dbReference type="FunFam" id="3.20.20.20:FF:000001">
    <property type="entry name" value="4-hydroxy-3-methylbut-2-en-1-yl diphosphate synthase (flavodoxin)"/>
    <property type="match status" value="1"/>
</dbReference>
<dbReference type="EMBL" id="MGFH01000224">
    <property type="protein sequence ID" value="OGM01802.1"/>
    <property type="molecule type" value="Genomic_DNA"/>
</dbReference>
<gene>
    <name evidence="9" type="ORF">A2008_06005</name>
</gene>
<keyword evidence="6" id="KW-0411">Iron-sulfur</keyword>
<dbReference type="InterPro" id="IPR058578">
    <property type="entry name" value="IspG_TIM"/>
</dbReference>
<reference evidence="9 10" key="1">
    <citation type="journal article" date="2016" name="Nat. Commun.">
        <title>Thousands of microbial genomes shed light on interconnected biogeochemical processes in an aquifer system.</title>
        <authorList>
            <person name="Anantharaman K."/>
            <person name="Brown C.T."/>
            <person name="Hug L.A."/>
            <person name="Sharon I."/>
            <person name="Castelle C.J."/>
            <person name="Probst A.J."/>
            <person name="Thomas B.C."/>
            <person name="Singh A."/>
            <person name="Wilkins M.J."/>
            <person name="Karaoz U."/>
            <person name="Brodie E.L."/>
            <person name="Williams K.H."/>
            <person name="Hubbard S.S."/>
            <person name="Banfield J.F."/>
        </authorList>
    </citation>
    <scope>NUCLEOTIDE SEQUENCE [LARGE SCALE GENOMIC DNA]</scope>
</reference>
<organism evidence="9 10">
    <name type="scientific">Candidatus Wallbacteria bacterium GWC2_49_35</name>
    <dbReference type="NCBI Taxonomy" id="1817813"/>
    <lineage>
        <taxon>Bacteria</taxon>
        <taxon>Candidatus Walliibacteriota</taxon>
    </lineage>
</organism>
<name>A0A1F7WG40_9BACT</name>
<keyword evidence="3" id="KW-0479">Metal-binding</keyword>
<evidence type="ECO:0000256" key="2">
    <source>
        <dbReference type="ARBA" id="ARBA00022485"/>
    </source>
</evidence>
<dbReference type="AlphaFoldDB" id="A0A1F7WG40"/>
<dbReference type="GO" id="GO:0051539">
    <property type="term" value="F:4 iron, 4 sulfur cluster binding"/>
    <property type="evidence" value="ECO:0007669"/>
    <property type="project" value="UniProtKB-KW"/>
</dbReference>
<comment type="cofactor">
    <cofactor evidence="1">
        <name>[4Fe-4S] cluster</name>
        <dbReference type="ChEBI" id="CHEBI:49883"/>
    </cofactor>
</comment>
<dbReference type="InterPro" id="IPR011005">
    <property type="entry name" value="Dihydropteroate_synth-like_sf"/>
</dbReference>